<feature type="domain" description="Rad50/SbcC-type AAA" evidence="5">
    <location>
        <begin position="5"/>
        <end position="239"/>
    </location>
</feature>
<evidence type="ECO:0000256" key="4">
    <source>
        <dbReference type="SAM" id="Coils"/>
    </source>
</evidence>
<gene>
    <name evidence="6" type="ORF">SAMN05216454_102225</name>
</gene>
<dbReference type="GO" id="GO:0006302">
    <property type="term" value="P:double-strand break repair"/>
    <property type="evidence" value="ECO:0007669"/>
    <property type="project" value="InterPro"/>
</dbReference>
<name>A0A1H8FSC5_9FIRM</name>
<feature type="coiled-coil region" evidence="4">
    <location>
        <begin position="363"/>
        <end position="521"/>
    </location>
</feature>
<dbReference type="RefSeq" id="WP_091974284.1">
    <property type="nucleotide sequence ID" value="NZ_FODF01000002.1"/>
</dbReference>
<evidence type="ECO:0000256" key="1">
    <source>
        <dbReference type="ARBA" id="ARBA00006930"/>
    </source>
</evidence>
<dbReference type="PANTHER" id="PTHR32114">
    <property type="entry name" value="ABC TRANSPORTER ABCH.3"/>
    <property type="match status" value="1"/>
</dbReference>
<sequence>MKPIRLEIEGINSYSSRQVVDFERLTSKGLFGIFGKTGSGKSTILDAITLALYGNIPRGTREFINSNCKKASVEYEFEIVEEGKRSRYIVKRRFKRNKDNKNALSDYTMLQKRNDMGDYDIIEEGKVSEVNNRIKSILGLEESDFLRSVVLPQGKFSEFLTLTGKDRRNMLERIFSLEEYGSKLSAKLRRKKSETSREIEVLQARLNEYPNISSEKRDELQENIKALKEDIEKISDELENEKKKAEENEAIYKLVIEKNEIEKSLEKLKAKEDYINSTLEAVNRAEKANTVVPEINKEEKLKLEIENIEKEYENLKADYENKKSDLKYKEEEYEEIKEKRDKIEYISDTRKSILNIISLKEKTLEKGKEVENLRKKVEKIEKEKKTLLENKEKIAKKIEELYREKKEKNEKLKESTISSEYRELVKKGIEIHRDIYRQENNIEKKNKKIKELEEGNEGIKLIEKEKKIIEDKLSEVSEEINSIVEAIALQENIKTLNDEEFESLEAKISKMEEKIFHLREDDKQIKELVESINKEKSIVSECILEKKKYKSILEEKNEELEKFEKIDEENSIRRLSDEIKIIWGKEFHSGDICPVCNNTVEKLEIQEHIGNEYEKNKEKINSLKEEVASININIAKVETKMKNSQEKIDEYEKKKVLISEKNSGENLKELLKEKVQFETKREREKALLKSKKNEIERLKKEKQNSDKKSSDLNNKKVKYDEYIRGIKNTIKIITDEIKGLENDNKKSLEELEEICLKLRNKLGEDILKKEDNRQFFIDENKRVDESDKLSEEISHQLENISKEIEVKEKEDKKQAEEMALFDSEIIKTKSEIGSLEKQGKDLREETLEKTNEIDFEKLNSIIEFKYDSIESLTGILDSFIRIVKANFDEIFKSYDMLKKEIVELEKDISSSKVKLDMKKEIAKEQNKNIDNMIERFDFKDRKECSLYYMDESILLSKKEEIDKYKKEKAREEIVYGQLEEKLAGKTISLEEKNQQLEIKKDLEEKLKEKNNIFVEEKYKISEMEKNLKLIKDIDEDLKKKTRLFDNIKEIDKLFEGNRFVEYLSQIYLNNIIIEASERLSNMTNNRYSLEMNENYLFVISDNFNGGLGRAADTLSGGEVFLTSLSLALALSSQIQLKGSAPLEFFFLDEGFGTLDSALLDTVMTSLENLKGDNLSVGIISHVDEIKARLPMKLEITMDESIQSSVIKEVEE</sequence>
<evidence type="ECO:0000313" key="6">
    <source>
        <dbReference type="EMBL" id="SEN34455.1"/>
    </source>
</evidence>
<keyword evidence="6" id="KW-0269">Exonuclease</keyword>
<dbReference type="Gene3D" id="3.40.50.300">
    <property type="entry name" value="P-loop containing nucleotide triphosphate hydrolases"/>
    <property type="match status" value="2"/>
</dbReference>
<dbReference type="InterPro" id="IPR038729">
    <property type="entry name" value="Rad50/SbcC_AAA"/>
</dbReference>
<dbReference type="AlphaFoldDB" id="A0A1H8FSC5"/>
<keyword evidence="4" id="KW-0175">Coiled coil</keyword>
<reference evidence="6 7" key="1">
    <citation type="submission" date="2016-10" db="EMBL/GenBank/DDBJ databases">
        <authorList>
            <person name="de Groot N.N."/>
        </authorList>
    </citation>
    <scope>NUCLEOTIDE SEQUENCE [LARGE SCALE GENOMIC DNA]</scope>
    <source>
        <strain evidence="6 7">Calf135</strain>
    </source>
</reference>
<dbReference type="GO" id="GO:0004527">
    <property type="term" value="F:exonuclease activity"/>
    <property type="evidence" value="ECO:0007669"/>
    <property type="project" value="UniProtKB-KW"/>
</dbReference>
<evidence type="ECO:0000313" key="7">
    <source>
        <dbReference type="Proteomes" id="UP000199512"/>
    </source>
</evidence>
<evidence type="ECO:0000256" key="2">
    <source>
        <dbReference type="ARBA" id="ARBA00011322"/>
    </source>
</evidence>
<evidence type="ECO:0000259" key="5">
    <source>
        <dbReference type="Pfam" id="PF13476"/>
    </source>
</evidence>
<dbReference type="Pfam" id="PF13558">
    <property type="entry name" value="SbcC_Walker_B"/>
    <property type="match status" value="1"/>
</dbReference>
<dbReference type="SUPFAM" id="SSF52540">
    <property type="entry name" value="P-loop containing nucleoside triphosphate hydrolases"/>
    <property type="match status" value="1"/>
</dbReference>
<comment type="similarity">
    <text evidence="1">Belongs to the SMC family. SbcC subfamily.</text>
</comment>
<feature type="coiled-coil region" evidence="4">
    <location>
        <begin position="887"/>
        <end position="1040"/>
    </location>
</feature>
<dbReference type="InterPro" id="IPR027417">
    <property type="entry name" value="P-loop_NTPase"/>
</dbReference>
<feature type="coiled-coil region" evidence="4">
    <location>
        <begin position="298"/>
        <end position="339"/>
    </location>
</feature>
<dbReference type="SUPFAM" id="SSF75712">
    <property type="entry name" value="Rad50 coiled-coil Zn hook"/>
    <property type="match status" value="1"/>
</dbReference>
<feature type="coiled-coil region" evidence="4">
    <location>
        <begin position="790"/>
        <end position="845"/>
    </location>
</feature>
<keyword evidence="6" id="KW-0378">Hydrolase</keyword>
<dbReference type="Pfam" id="PF13476">
    <property type="entry name" value="AAA_23"/>
    <property type="match status" value="1"/>
</dbReference>
<dbReference type="STRING" id="215200.SAMN05216454_102225"/>
<proteinExistence type="inferred from homology"/>
<dbReference type="EMBL" id="FODF01000002">
    <property type="protein sequence ID" value="SEN34455.1"/>
    <property type="molecule type" value="Genomic_DNA"/>
</dbReference>
<keyword evidence="6" id="KW-0540">Nuclease</keyword>
<keyword evidence="7" id="KW-1185">Reference proteome</keyword>
<dbReference type="PANTHER" id="PTHR32114:SF2">
    <property type="entry name" value="ABC TRANSPORTER ABCH.3"/>
    <property type="match status" value="1"/>
</dbReference>
<feature type="coiled-coil region" evidence="4">
    <location>
        <begin position="606"/>
        <end position="757"/>
    </location>
</feature>
<dbReference type="Proteomes" id="UP000199512">
    <property type="component" value="Unassembled WGS sequence"/>
</dbReference>
<evidence type="ECO:0000256" key="3">
    <source>
        <dbReference type="ARBA" id="ARBA00013368"/>
    </source>
</evidence>
<organism evidence="6 7">
    <name type="scientific">Peptostreptococcus russellii</name>
    <dbReference type="NCBI Taxonomy" id="215200"/>
    <lineage>
        <taxon>Bacteria</taxon>
        <taxon>Bacillati</taxon>
        <taxon>Bacillota</taxon>
        <taxon>Clostridia</taxon>
        <taxon>Peptostreptococcales</taxon>
        <taxon>Peptostreptococcaceae</taxon>
        <taxon>Peptostreptococcus</taxon>
    </lineage>
</organism>
<comment type="subunit">
    <text evidence="2">Heterodimer of SbcC and SbcD.</text>
</comment>
<dbReference type="OrthoDB" id="9795626at2"/>
<accession>A0A1H8FSC5</accession>
<dbReference type="GO" id="GO:0016887">
    <property type="term" value="F:ATP hydrolysis activity"/>
    <property type="evidence" value="ECO:0007669"/>
    <property type="project" value="InterPro"/>
</dbReference>
<protein>
    <recommendedName>
        <fullName evidence="3">Nuclease SbcCD subunit C</fullName>
    </recommendedName>
</protein>
<feature type="coiled-coil region" evidence="4">
    <location>
        <begin position="185"/>
        <end position="271"/>
    </location>
</feature>